<organism evidence="2 3">
    <name type="scientific">Nonomuraea coxensis DSM 45129</name>
    <dbReference type="NCBI Taxonomy" id="1122611"/>
    <lineage>
        <taxon>Bacteria</taxon>
        <taxon>Bacillati</taxon>
        <taxon>Actinomycetota</taxon>
        <taxon>Actinomycetes</taxon>
        <taxon>Streptosporangiales</taxon>
        <taxon>Streptosporangiaceae</taxon>
        <taxon>Nonomuraea</taxon>
    </lineage>
</organism>
<evidence type="ECO:0000313" key="3">
    <source>
        <dbReference type="Proteomes" id="UP000824681"/>
    </source>
</evidence>
<sequence>MQSLDADRKGIHHPIFITVNFSFLESIMRLRVIVTLAAFSLAALTGCGGQGGGTTASGSLRIMAPAAPGGGWDQTSRTAEQAFKSAAPDRKVEVFNVPGAGGTIGLAQLAGEKGNGNLLMTMGLVMVGAIEQNKSKVTLAETTPIAKLTEEYEIVVVPAASPHKTLADLVAAWKADPAKVSISGGSAGGTDHIVAGLMAKAAGVDPKQVNYIAHSGGGEALNELLGGKVTAGVSGVSEFAEHVRSGKLRALGVTSGERLPGLDAPTLKEGGLDVELANWRGFVAPAGLSEADRTALTDLVTKMHDAQPWKDAVAKNGWIDSFQTGQPFADFLNAEQTRVKGIIAEMGLVS</sequence>
<dbReference type="Gene3D" id="3.40.190.10">
    <property type="entry name" value="Periplasmic binding protein-like II"/>
    <property type="match status" value="1"/>
</dbReference>
<evidence type="ECO:0000256" key="1">
    <source>
        <dbReference type="ARBA" id="ARBA00006987"/>
    </source>
</evidence>
<evidence type="ECO:0000313" key="2">
    <source>
        <dbReference type="EMBL" id="QYC44602.1"/>
    </source>
</evidence>
<dbReference type="InterPro" id="IPR005064">
    <property type="entry name" value="BUG"/>
</dbReference>
<dbReference type="EMBL" id="CP068985">
    <property type="protein sequence ID" value="QYC44602.1"/>
    <property type="molecule type" value="Genomic_DNA"/>
</dbReference>
<dbReference type="Gene3D" id="3.40.190.150">
    <property type="entry name" value="Bordetella uptake gene, domain 1"/>
    <property type="match status" value="1"/>
</dbReference>
<protein>
    <submittedName>
        <fullName evidence="2">Tripartite tricarboxylate transporter family receptor</fullName>
    </submittedName>
</protein>
<name>A0ABX8UA34_9ACTN</name>
<comment type="similarity">
    <text evidence="1">Belongs to the UPF0065 (bug) family.</text>
</comment>
<dbReference type="PANTHER" id="PTHR42928">
    <property type="entry name" value="TRICARBOXYLATE-BINDING PROTEIN"/>
    <property type="match status" value="1"/>
</dbReference>
<reference evidence="2 3" key="1">
    <citation type="journal article" date="2021" name="ACS Chem. Biol.">
        <title>Genomic-Led Discovery of a Novel Glycopeptide Antibiotic by Nonomuraea coxensis DSM 45129.</title>
        <authorList>
            <person name="Yushchuk O."/>
            <person name="Vior N.M."/>
            <person name="Andreo-Vidal A."/>
            <person name="Berini F."/>
            <person name="Ruckert C."/>
            <person name="Busche T."/>
            <person name="Binda E."/>
            <person name="Kalinowski J."/>
            <person name="Truman A.W."/>
            <person name="Marinelli F."/>
        </authorList>
    </citation>
    <scope>NUCLEOTIDE SEQUENCE [LARGE SCALE GENOMIC DNA]</scope>
    <source>
        <strain evidence="2 3">DSM 45129</strain>
    </source>
</reference>
<keyword evidence="3" id="KW-1185">Reference proteome</keyword>
<dbReference type="Pfam" id="PF03401">
    <property type="entry name" value="TctC"/>
    <property type="match status" value="1"/>
</dbReference>
<dbReference type="CDD" id="cd07012">
    <property type="entry name" value="PBP2_Bug_TTT"/>
    <property type="match status" value="1"/>
</dbReference>
<dbReference type="PANTHER" id="PTHR42928:SF3">
    <property type="entry name" value="UPF0065 PROTEIN YFLP"/>
    <property type="match status" value="1"/>
</dbReference>
<keyword evidence="2" id="KW-0675">Receptor</keyword>
<proteinExistence type="inferred from homology"/>
<gene>
    <name evidence="2" type="ORF">Nocox_35215</name>
</gene>
<dbReference type="InterPro" id="IPR042100">
    <property type="entry name" value="Bug_dom1"/>
</dbReference>
<dbReference type="SUPFAM" id="SSF53850">
    <property type="entry name" value="Periplasmic binding protein-like II"/>
    <property type="match status" value="1"/>
</dbReference>
<dbReference type="Proteomes" id="UP000824681">
    <property type="component" value="Chromosome"/>
</dbReference>
<accession>A0ABX8UA34</accession>
<dbReference type="PIRSF" id="PIRSF017082">
    <property type="entry name" value="YflP"/>
    <property type="match status" value="1"/>
</dbReference>